<keyword evidence="5" id="KW-0762">Sugar transport</keyword>
<feature type="transmembrane region" description="Helical" evidence="10">
    <location>
        <begin position="50"/>
        <end position="71"/>
    </location>
</feature>
<name>A0A1R3G7G6_COCAP</name>
<dbReference type="GO" id="GO:0005886">
    <property type="term" value="C:plasma membrane"/>
    <property type="evidence" value="ECO:0007669"/>
    <property type="project" value="InterPro"/>
</dbReference>
<proteinExistence type="inferred from homology"/>
<feature type="transmembrane region" description="Helical" evidence="10">
    <location>
        <begin position="12"/>
        <end position="30"/>
    </location>
</feature>
<dbReference type="InterPro" id="IPR029058">
    <property type="entry name" value="AB_hydrolase_fold"/>
</dbReference>
<feature type="transmembrane region" description="Helical" evidence="10">
    <location>
        <begin position="386"/>
        <end position="410"/>
    </location>
</feature>
<keyword evidence="9 10" id="KW-0472">Membrane</keyword>
<dbReference type="Gene3D" id="3.40.50.1820">
    <property type="entry name" value="alpha/beta hydrolase"/>
    <property type="match status" value="1"/>
</dbReference>
<organism evidence="12 13">
    <name type="scientific">Corchorus capsularis</name>
    <name type="common">Jute</name>
    <dbReference type="NCBI Taxonomy" id="210143"/>
    <lineage>
        <taxon>Eukaryota</taxon>
        <taxon>Viridiplantae</taxon>
        <taxon>Streptophyta</taxon>
        <taxon>Embryophyta</taxon>
        <taxon>Tracheophyta</taxon>
        <taxon>Spermatophyta</taxon>
        <taxon>Magnoliopsida</taxon>
        <taxon>eudicotyledons</taxon>
        <taxon>Gunneridae</taxon>
        <taxon>Pentapetalae</taxon>
        <taxon>rosids</taxon>
        <taxon>malvids</taxon>
        <taxon>Malvales</taxon>
        <taxon>Malvaceae</taxon>
        <taxon>Grewioideae</taxon>
        <taxon>Apeibeae</taxon>
        <taxon>Corchorus</taxon>
    </lineage>
</organism>
<evidence type="ECO:0000313" key="12">
    <source>
        <dbReference type="EMBL" id="OMO53960.1"/>
    </source>
</evidence>
<feature type="transmembrane region" description="Helical" evidence="10">
    <location>
        <begin position="307"/>
        <end position="330"/>
    </location>
</feature>
<dbReference type="Gene3D" id="1.20.1250.20">
    <property type="entry name" value="MFS general substrate transporter like domains"/>
    <property type="match status" value="1"/>
</dbReference>
<dbReference type="SUPFAM" id="SSF103473">
    <property type="entry name" value="MFS general substrate transporter"/>
    <property type="match status" value="1"/>
</dbReference>
<dbReference type="InterPro" id="IPR005989">
    <property type="entry name" value="Suc_symporter_pln"/>
</dbReference>
<dbReference type="PANTHER" id="PTHR19432:SF68">
    <property type="entry name" value="SUCROSE TRANSPORT PROTEIN SUC8-LIKE"/>
    <property type="match status" value="1"/>
</dbReference>
<dbReference type="GO" id="GO:0008506">
    <property type="term" value="F:sucrose:proton symporter activity"/>
    <property type="evidence" value="ECO:0007669"/>
    <property type="project" value="TreeGrafter"/>
</dbReference>
<evidence type="ECO:0000313" key="13">
    <source>
        <dbReference type="Proteomes" id="UP000188268"/>
    </source>
</evidence>
<dbReference type="GO" id="GO:0005773">
    <property type="term" value="C:vacuole"/>
    <property type="evidence" value="ECO:0007669"/>
    <property type="project" value="TreeGrafter"/>
</dbReference>
<evidence type="ECO:0000256" key="10">
    <source>
        <dbReference type="SAM" id="Phobius"/>
    </source>
</evidence>
<comment type="pathway">
    <text evidence="2">Glycan biosynthesis; sucrose metabolism.</text>
</comment>
<dbReference type="InterPro" id="IPR036259">
    <property type="entry name" value="MFS_trans_sf"/>
</dbReference>
<feature type="transmembrane region" description="Helical" evidence="10">
    <location>
        <begin position="160"/>
        <end position="180"/>
    </location>
</feature>
<keyword evidence="6 10" id="KW-0812">Transmembrane</keyword>
<evidence type="ECO:0000256" key="5">
    <source>
        <dbReference type="ARBA" id="ARBA00022597"/>
    </source>
</evidence>
<accession>A0A1R3G7G6</accession>
<dbReference type="Gramene" id="OMO53960">
    <property type="protein sequence ID" value="OMO53960"/>
    <property type="gene ID" value="CCACVL1_28176"/>
</dbReference>
<evidence type="ECO:0000256" key="1">
    <source>
        <dbReference type="ARBA" id="ARBA00004141"/>
    </source>
</evidence>
<gene>
    <name evidence="12" type="ORF">CCACVL1_28176</name>
</gene>
<feature type="domain" description="Serine aminopeptidase S33" evidence="11">
    <location>
        <begin position="553"/>
        <end position="662"/>
    </location>
</feature>
<evidence type="ECO:0000259" key="11">
    <source>
        <dbReference type="Pfam" id="PF12146"/>
    </source>
</evidence>
<evidence type="ECO:0000256" key="6">
    <source>
        <dbReference type="ARBA" id="ARBA00022692"/>
    </source>
</evidence>
<feature type="transmembrane region" description="Helical" evidence="10">
    <location>
        <begin position="342"/>
        <end position="361"/>
    </location>
</feature>
<dbReference type="GO" id="GO:0005985">
    <property type="term" value="P:sucrose metabolic process"/>
    <property type="evidence" value="ECO:0007669"/>
    <property type="project" value="UniProtKB-UniPathway"/>
</dbReference>
<evidence type="ECO:0000256" key="3">
    <source>
        <dbReference type="ARBA" id="ARBA00007134"/>
    </source>
</evidence>
<feature type="transmembrane region" description="Helical" evidence="10">
    <location>
        <begin position="455"/>
        <end position="476"/>
    </location>
</feature>
<feature type="transmembrane region" description="Helical" evidence="10">
    <location>
        <begin position="121"/>
        <end position="139"/>
    </location>
</feature>
<dbReference type="InterPro" id="IPR022742">
    <property type="entry name" value="Hydrolase_4"/>
</dbReference>
<dbReference type="UniPathway" id="UPA00238"/>
<evidence type="ECO:0000256" key="8">
    <source>
        <dbReference type="ARBA" id="ARBA00022989"/>
    </source>
</evidence>
<dbReference type="EMBL" id="AWWV01015068">
    <property type="protein sequence ID" value="OMO53960.1"/>
    <property type="molecule type" value="Genomic_DNA"/>
</dbReference>
<reference evidence="12 13" key="1">
    <citation type="submission" date="2013-09" db="EMBL/GenBank/DDBJ databases">
        <title>Corchorus capsularis genome sequencing.</title>
        <authorList>
            <person name="Alam M."/>
            <person name="Haque M.S."/>
            <person name="Islam M.S."/>
            <person name="Emdad E.M."/>
            <person name="Islam M.M."/>
            <person name="Ahmed B."/>
            <person name="Halim A."/>
            <person name="Hossen Q.M.M."/>
            <person name="Hossain M.Z."/>
            <person name="Ahmed R."/>
            <person name="Khan M.M."/>
            <person name="Islam R."/>
            <person name="Rashid M.M."/>
            <person name="Khan S.A."/>
            <person name="Rahman M.S."/>
            <person name="Alam M."/>
        </authorList>
    </citation>
    <scope>NUCLEOTIDE SEQUENCE [LARGE SCALE GENOMIC DNA]</scope>
    <source>
        <strain evidence="13">cv. CVL-1</strain>
        <tissue evidence="12">Whole seedling</tissue>
    </source>
</reference>
<comment type="similarity">
    <text evidence="3">Belongs to the glycoside-pentoside-hexuronide (GPH) cation symporter transporter (TC 2.A.2.4) family.</text>
</comment>
<keyword evidence="4" id="KW-0813">Transport</keyword>
<feature type="transmembrane region" description="Helical" evidence="10">
    <location>
        <begin position="939"/>
        <end position="961"/>
    </location>
</feature>
<keyword evidence="7" id="KW-0769">Symport</keyword>
<dbReference type="NCBIfam" id="TIGR01301">
    <property type="entry name" value="GPH_sucrose"/>
    <property type="match status" value="1"/>
</dbReference>
<dbReference type="Proteomes" id="UP000188268">
    <property type="component" value="Unassembled WGS sequence"/>
</dbReference>
<keyword evidence="13" id="KW-1185">Reference proteome</keyword>
<evidence type="ECO:0000256" key="9">
    <source>
        <dbReference type="ARBA" id="ARBA00023136"/>
    </source>
</evidence>
<evidence type="ECO:0000256" key="2">
    <source>
        <dbReference type="ARBA" id="ARBA00004914"/>
    </source>
</evidence>
<dbReference type="PANTHER" id="PTHR19432">
    <property type="entry name" value="SUGAR TRANSPORTER"/>
    <property type="match status" value="1"/>
</dbReference>
<dbReference type="SUPFAM" id="SSF53474">
    <property type="entry name" value="alpha/beta-Hydrolases"/>
    <property type="match status" value="1"/>
</dbReference>
<sequence>MENGRENPEPMWKIIVVAAIAAGVQFGWALQLSLLTPYVQTLGVPHAWAAFIWLCGPISGLLVQPIVGYSSDNCTSRYRRRRPFIAGGAFSVVIAVFFIGFAKDIGYRSGDSLDGKTKPRAVALFVIGFWILDVANNMLQGPCRALLADMSGNNHKRMRVANGWFSFFMAVGNVLGYAAGSYSNLHKLFPFTKTTACDVYCANLKTCFLIDIILLLSITMTAITVVKETPRSNELVEMKEKSGVPFIGELISAFKSLKKPMWILLLVTCLNWIAWFPFLLYDTDWVGKEIYGGKVDGNKDEKKLYDIGVRTGALGLMINSIILGFASLGIEHVGRLLGGVKNLWGGVNFVLAIGLALTVWASKMAQSWRAEHATQLMDGPPHNIKAFALSIFALLGIPLAITFSIPFALASIYCSTSGGGQGLLLGVLNISIVVLQMFISVVSGPLDAAFGGGNLPAFVLGSIMSAVSAILAIVALPNPPPQQLSLNPVFSDAMVIKSSFSDSFSQFLWESSSFQLQQASDGGTIALDWLTSSDVSRGTYEMNHAISKDDTTPLVVVVPGLTSDSASAYIKHLAFGMAKHGWNVVVSNHRGLGGVSITSDCFYNAGWTEDVRVVLDYLHLRYPNAPLFVIGTSIGANILVKYLGEDREKVPLAGAVAICSPWDLLIGDRFICRRLVQKLYDRALTIGLQGYAKLHEPQYSRLANWEGIKKSRSIRDFDNFATCLVAKYETVDAYYRRCSSSSYVQNASVPLLCISALDDPVCTREAIPWDECRANKNIVLATLQHGGHLAFFEGIRASRLWWVRATEEFLDHLHCSPYMHVQKTENSDQQLSLESTIDQGPFVNVAEDGMVAAVGNEHAQNNIVEDASGLRNSQPKNCDDGVSTSEQNKHLTASKSDVILSATQVSEQSSNLQDVKSFDVISPWKRFLNHLSHQNGKSMWLLVYIAIITSWPIVGSALRIFSRKKLRNVSPAASQRR</sequence>
<feature type="transmembrane region" description="Helical" evidence="10">
    <location>
        <begin position="261"/>
        <end position="281"/>
    </location>
</feature>
<keyword evidence="8 10" id="KW-1133">Transmembrane helix</keyword>
<dbReference type="OrthoDB" id="247542at2759"/>
<comment type="caution">
    <text evidence="12">The sequence shown here is derived from an EMBL/GenBank/DDBJ whole genome shotgun (WGS) entry which is preliminary data.</text>
</comment>
<dbReference type="CDD" id="cd17313">
    <property type="entry name" value="MFS_SLC45_SUC"/>
    <property type="match status" value="1"/>
</dbReference>
<evidence type="ECO:0000256" key="7">
    <source>
        <dbReference type="ARBA" id="ARBA00022847"/>
    </source>
</evidence>
<protein>
    <submittedName>
        <fullName evidence="12">Sucrose/H+ symporter, plant</fullName>
    </submittedName>
</protein>
<dbReference type="AlphaFoldDB" id="A0A1R3G7G6"/>
<dbReference type="Pfam" id="PF12146">
    <property type="entry name" value="Hydrolase_4"/>
    <property type="match status" value="1"/>
</dbReference>
<feature type="transmembrane region" description="Helical" evidence="10">
    <location>
        <begin position="422"/>
        <end position="443"/>
    </location>
</feature>
<dbReference type="Pfam" id="PF13347">
    <property type="entry name" value="MFS_2"/>
    <property type="match status" value="1"/>
</dbReference>
<dbReference type="FunFam" id="3.40.50.1820:FF:000071">
    <property type="entry name" value="Embryogenesis-associated protein EMB8"/>
    <property type="match status" value="1"/>
</dbReference>
<evidence type="ECO:0000256" key="4">
    <source>
        <dbReference type="ARBA" id="ARBA00022448"/>
    </source>
</evidence>
<feature type="transmembrane region" description="Helical" evidence="10">
    <location>
        <begin position="83"/>
        <end position="101"/>
    </location>
</feature>
<comment type="subcellular location">
    <subcellularLocation>
        <location evidence="1">Membrane</location>
        <topology evidence="1">Multi-pass membrane protein</topology>
    </subcellularLocation>
</comment>